<keyword evidence="2 6" id="KW-0808">Transferase</keyword>
<dbReference type="EC" id="2.7.7.6" evidence="6 8"/>
<dbReference type="Gene3D" id="2.40.270.10">
    <property type="entry name" value="DNA-directed RNA polymerase, subunit 2, domain 6"/>
    <property type="match status" value="2"/>
</dbReference>
<feature type="domain" description="RNA polymerase Rpb2" evidence="11">
    <location>
        <begin position="979"/>
        <end position="1054"/>
    </location>
</feature>
<feature type="domain" description="RNA polymerase Rpb2" evidence="12">
    <location>
        <begin position="138"/>
        <end position="329"/>
    </location>
</feature>
<proteinExistence type="inferred from homology"/>
<feature type="region of interest" description="Disordered" evidence="9">
    <location>
        <begin position="398"/>
        <end position="417"/>
    </location>
</feature>
<dbReference type="CDD" id="cd00653">
    <property type="entry name" value="RNA_pol_B_RPB2"/>
    <property type="match status" value="1"/>
</dbReference>
<feature type="domain" description="DNA-directed RNA polymerase beta subunit external 1" evidence="15">
    <location>
        <begin position="466"/>
        <end position="529"/>
    </location>
</feature>
<dbReference type="InterPro" id="IPR014724">
    <property type="entry name" value="RNA_pol_RPB2_OB-fold"/>
</dbReference>
<dbReference type="Gene3D" id="3.90.1110.10">
    <property type="entry name" value="RNA polymerase Rpb2, domain 2"/>
    <property type="match status" value="1"/>
</dbReference>
<dbReference type="InterPro" id="IPR007644">
    <property type="entry name" value="RNA_pol_bsu_protrusion"/>
</dbReference>
<dbReference type="InterPro" id="IPR037034">
    <property type="entry name" value="RNA_pol_Rpb2_2_sf"/>
</dbReference>
<reference evidence="16 17" key="1">
    <citation type="journal article" date="2018" name="bioRxiv">
        <title>Evidence of independent acquisition and adaption of ultra-small bacteria to human hosts across the highly diverse yet reduced genomes of the phylum Saccharibacteria.</title>
        <authorList>
            <person name="McLean J.S."/>
            <person name="Bor B."/>
            <person name="To T.T."/>
            <person name="Liu Q."/>
            <person name="Kearns K.A."/>
            <person name="Solden L.M."/>
            <person name="Wrighton K.C."/>
            <person name="He X."/>
            <person name="Shi W."/>
        </authorList>
    </citation>
    <scope>NUCLEOTIDE SEQUENCE [LARGE SCALE GENOMIC DNA]</scope>
    <source>
        <strain evidence="16 17">TM7_CMJM_G6_1_HOT_870</strain>
    </source>
</reference>
<protein>
    <recommendedName>
        <fullName evidence="6 8">DNA-directed RNA polymerase subunit beta</fullName>
        <shortName evidence="6">RNAP subunit beta</shortName>
        <ecNumber evidence="6 8">2.7.7.6</ecNumber>
    </recommendedName>
    <alternativeName>
        <fullName evidence="6">RNA polymerase subunit beta</fullName>
    </alternativeName>
    <alternativeName>
        <fullName evidence="6">Transcriptase subunit beta</fullName>
    </alternativeName>
</protein>
<evidence type="ECO:0000313" key="17">
    <source>
        <dbReference type="Proteomes" id="UP001190925"/>
    </source>
</evidence>
<dbReference type="Gene3D" id="2.40.50.100">
    <property type="match status" value="1"/>
</dbReference>
<keyword evidence="17" id="KW-1185">Reference proteome</keyword>
<keyword evidence="3 6" id="KW-0548">Nucleotidyltransferase</keyword>
<dbReference type="PANTHER" id="PTHR20856">
    <property type="entry name" value="DNA-DIRECTED RNA POLYMERASE I SUBUNIT 2"/>
    <property type="match status" value="1"/>
</dbReference>
<gene>
    <name evidence="6 16" type="primary">rpoB</name>
    <name evidence="16" type="ORF">G6CMJM_00464</name>
</gene>
<dbReference type="PROSITE" id="PS01166">
    <property type="entry name" value="RNA_POL_BETA"/>
    <property type="match status" value="1"/>
</dbReference>
<dbReference type="InterPro" id="IPR007121">
    <property type="entry name" value="RNA_pol_bsu_CS"/>
</dbReference>
<dbReference type="Gene3D" id="2.30.150.10">
    <property type="entry name" value="DNA-directed RNA polymerase, beta subunit, external 1 domain"/>
    <property type="match status" value="1"/>
</dbReference>
<dbReference type="EMBL" id="PRLK01000006">
    <property type="protein sequence ID" value="RYC72537.1"/>
    <property type="molecule type" value="Genomic_DNA"/>
</dbReference>
<dbReference type="Gene3D" id="3.90.1100.10">
    <property type="match status" value="1"/>
</dbReference>
<evidence type="ECO:0000256" key="4">
    <source>
        <dbReference type="ARBA" id="ARBA00023163"/>
    </source>
</evidence>
<comment type="similarity">
    <text evidence="6 7">Belongs to the RNA polymerase beta chain family.</text>
</comment>
<dbReference type="SUPFAM" id="SSF64484">
    <property type="entry name" value="beta and beta-prime subunits of DNA dependent RNA-polymerase"/>
    <property type="match status" value="1"/>
</dbReference>
<dbReference type="HAMAP" id="MF_01321">
    <property type="entry name" value="RNApol_bact_RpoB"/>
    <property type="match status" value="1"/>
</dbReference>
<dbReference type="NCBIfam" id="TIGR02013">
    <property type="entry name" value="rpoB"/>
    <property type="match status" value="1"/>
</dbReference>
<dbReference type="InterPro" id="IPR042107">
    <property type="entry name" value="DNA-dir_RNA_pol_bsu_ext_1_sf"/>
</dbReference>
<dbReference type="InterPro" id="IPR015712">
    <property type="entry name" value="DNA-dir_RNA_pol_su2"/>
</dbReference>
<sequence>MAEKRVNAAGRVFFSKEDAILSTPDLISHQRESWRNMIDTGLSEIFNELNPIEDYTGQRLSLKFKKYEFHNPKTTKSYAKENNITFEAPLHVQVELTNKVTGEVKEQEIYLGDYPWMTSQGTFIINGTERVIVSQLVRSEGVYFNAENYAGKKYYGAKIIPARGAWLEFETDPKTNVIYVKIDRRRKITATTLIRALAQISKDEVKEIFKDVDSGDIKYIETTLEKDSASGPNEALIEVYRRLRPGDLATIDNARSMIERMFFDFKRFDYGRVGRYKINKRLNIETPNTVDNRTFQMDDLYRIIKEVIRLNNEQGEVDDIDSLENRRVKLVGELVARQFRVGMLRMQRNAMDRMSLTDIENVTPGQLINARPVVAAVREFFAGSQLAQVMDETNPLSELSHKRRLSSMGPGGVTRDRAGLEVRDSHPTHYGRICLVETPEGANVGLVTNLATFARINEYGFIEAPYLRVKDGKVTDEVVYLDAAQEAEEIIADAGSKLNDDGTFVEEQVSARKSLVPSQVERSEVTLMDAVHRQVLGAAASLIPFLERDRIDRALTGSSMQKQAVPLLWTEAPTVGTGVEADIARNLSQLITAEDDGEVLKADANTIEVKYKNGTTIYELKHFEKTADDRCYNQKVIVKRGQKVKKGDILAEGASISNGELALGRDLRVAFMSWGGYNMDDAVIISDRLVKNDALTNINIKDYMVEVRETKLGPEQVTRDIPNVSEYALRHLDENGIVQVGSEVKAGDVLVGKITPKGEQELSSEERLLRAIFGEKAKDVRDTSQRMGNSGAGKVIGVKIFSRENGHEMRAGVLMQIQIFIAEARKIMVGDKMAGRHGNKGVVAKILPESDMPFMEDGTPIDVILSPLGVPSRMNLGQLFEVHLGMAAKTQGYRVATPTYDGVDAETLSDELEAAGIARDGKVQLYDGLTGEPFEQRTTVGFMHMIKLHHLVADKIHARSTGPYTMVTQQPLGGKAQNGGQRFGEMEVWALEAYGAANMLQEMLTIKSDDVVGRAKAYESIIKNNKIVGPELPESFNVLVKELQGLGLRVDLLDEHTQVDAEELLSVRNADVDSLSIEDEEYEAIRDESDGEFENNMNIQDIDEIDEIKEEA</sequence>
<dbReference type="GO" id="GO:0000428">
    <property type="term" value="C:DNA-directed RNA polymerase complex"/>
    <property type="evidence" value="ECO:0007669"/>
    <property type="project" value="UniProtKB-KW"/>
</dbReference>
<evidence type="ECO:0000256" key="6">
    <source>
        <dbReference type="HAMAP-Rule" id="MF_01321"/>
    </source>
</evidence>
<evidence type="ECO:0000256" key="7">
    <source>
        <dbReference type="RuleBase" id="RU000434"/>
    </source>
</evidence>
<dbReference type="InterPro" id="IPR007645">
    <property type="entry name" value="RNA_pol_Rpb2_3"/>
</dbReference>
<dbReference type="InterPro" id="IPR037033">
    <property type="entry name" value="DNA-dir_RNAP_su2_hyb_sf"/>
</dbReference>
<reference evidence="16 17" key="2">
    <citation type="journal article" date="2020" name="Cell Rep.">
        <title>Acquisition and Adaptation of Ultra-small Parasitic Reduced Genome Bacteria to Mammalian Hosts.</title>
        <authorList>
            <person name="McLean J.S."/>
            <person name="Bor B."/>
            <person name="Kerns K.A."/>
            <person name="Liu Q."/>
            <person name="To T.T."/>
            <person name="Solden L."/>
            <person name="Hendrickson E.L."/>
            <person name="Wrighton K."/>
            <person name="Shi W."/>
            <person name="He X."/>
        </authorList>
    </citation>
    <scope>NUCLEOTIDE SEQUENCE [LARGE SCALE GENOMIC DNA]</scope>
    <source>
        <strain evidence="16 17">TM7_CMJM_G6_1_HOT_870</strain>
    </source>
</reference>
<organism evidence="16 17">
    <name type="scientific">Candidatus Nanogingivalis gingivitcus</name>
    <dbReference type="NCBI Taxonomy" id="2171992"/>
    <lineage>
        <taxon>Bacteria</taxon>
        <taxon>Candidatus Saccharimonadota</taxon>
        <taxon>Candidatus Nanosyncoccalia</taxon>
        <taxon>Candidatus Nanogingivales</taxon>
        <taxon>Candidatus Nanogingivalaceae</taxon>
        <taxon>Candidatus Nanogingivalis</taxon>
    </lineage>
</organism>
<evidence type="ECO:0000259" key="12">
    <source>
        <dbReference type="Pfam" id="PF04561"/>
    </source>
</evidence>
<dbReference type="Gene3D" id="3.90.1800.10">
    <property type="entry name" value="RNA polymerase alpha subunit dimerisation domain"/>
    <property type="match status" value="1"/>
</dbReference>
<comment type="function">
    <text evidence="6 8">DNA-dependent RNA polymerase catalyzes the transcription of DNA into RNA using the four ribonucleoside triphosphates as substrates.</text>
</comment>
<evidence type="ECO:0000256" key="8">
    <source>
        <dbReference type="RuleBase" id="RU363031"/>
    </source>
</evidence>
<dbReference type="Pfam" id="PF00562">
    <property type="entry name" value="RNA_pol_Rpb2_6"/>
    <property type="match status" value="1"/>
</dbReference>
<evidence type="ECO:0000259" key="10">
    <source>
        <dbReference type="Pfam" id="PF00562"/>
    </source>
</evidence>
<dbReference type="RefSeq" id="WP_129718865.1">
    <property type="nucleotide sequence ID" value="NZ_PRLK01000006.1"/>
</dbReference>
<dbReference type="NCBIfam" id="NF001616">
    <property type="entry name" value="PRK00405.1"/>
    <property type="match status" value="1"/>
</dbReference>
<evidence type="ECO:0000259" key="14">
    <source>
        <dbReference type="Pfam" id="PF04565"/>
    </source>
</evidence>
<dbReference type="Pfam" id="PF04560">
    <property type="entry name" value="RNA_pol_Rpb2_7"/>
    <property type="match status" value="1"/>
</dbReference>
<accession>A0ABY0FHY6</accession>
<feature type="domain" description="RNA polymerase Rpb2" evidence="14">
    <location>
        <begin position="388"/>
        <end position="456"/>
    </location>
</feature>
<dbReference type="InterPro" id="IPR019462">
    <property type="entry name" value="DNA-dir_RNA_pol_bsu_external_1"/>
</dbReference>
<dbReference type="Pfam" id="PF04561">
    <property type="entry name" value="RNA_pol_Rpb2_2"/>
    <property type="match status" value="1"/>
</dbReference>
<evidence type="ECO:0000259" key="13">
    <source>
        <dbReference type="Pfam" id="PF04563"/>
    </source>
</evidence>
<evidence type="ECO:0000259" key="11">
    <source>
        <dbReference type="Pfam" id="PF04560"/>
    </source>
</evidence>
<evidence type="ECO:0000256" key="3">
    <source>
        <dbReference type="ARBA" id="ARBA00022695"/>
    </source>
</evidence>
<name>A0ABY0FHY6_9BACT</name>
<dbReference type="Pfam" id="PF10385">
    <property type="entry name" value="RNA_pol_Rpb2_45"/>
    <property type="match status" value="1"/>
</dbReference>
<feature type="domain" description="RNA polymerase beta subunit protrusion" evidence="13">
    <location>
        <begin position="26"/>
        <end position="373"/>
    </location>
</feature>
<evidence type="ECO:0000256" key="9">
    <source>
        <dbReference type="SAM" id="MobiDB-lite"/>
    </source>
</evidence>
<evidence type="ECO:0000313" key="16">
    <source>
        <dbReference type="EMBL" id="RYC72537.1"/>
    </source>
</evidence>
<dbReference type="InterPro" id="IPR007642">
    <property type="entry name" value="RNA_pol_Rpb2_2"/>
</dbReference>
<feature type="domain" description="DNA-directed RNA polymerase subunit 2 hybrid-binding" evidence="10">
    <location>
        <begin position="602"/>
        <end position="977"/>
    </location>
</feature>
<evidence type="ECO:0000256" key="5">
    <source>
        <dbReference type="ARBA" id="ARBA00048552"/>
    </source>
</evidence>
<comment type="catalytic activity">
    <reaction evidence="5 6 8">
        <text>RNA(n) + a ribonucleoside 5'-triphosphate = RNA(n+1) + diphosphate</text>
        <dbReference type="Rhea" id="RHEA:21248"/>
        <dbReference type="Rhea" id="RHEA-COMP:14527"/>
        <dbReference type="Rhea" id="RHEA-COMP:17342"/>
        <dbReference type="ChEBI" id="CHEBI:33019"/>
        <dbReference type="ChEBI" id="CHEBI:61557"/>
        <dbReference type="ChEBI" id="CHEBI:140395"/>
        <dbReference type="EC" id="2.7.7.6"/>
    </reaction>
</comment>
<keyword evidence="1 6" id="KW-0240">DNA-directed RNA polymerase</keyword>
<dbReference type="InterPro" id="IPR007120">
    <property type="entry name" value="DNA-dir_RNAP_su2_dom"/>
</dbReference>
<dbReference type="InterPro" id="IPR007641">
    <property type="entry name" value="RNA_pol_Rpb2_7"/>
</dbReference>
<dbReference type="Gene3D" id="2.40.50.150">
    <property type="match status" value="1"/>
</dbReference>
<dbReference type="GO" id="GO:0003899">
    <property type="term" value="F:DNA-directed RNA polymerase activity"/>
    <property type="evidence" value="ECO:0007669"/>
    <property type="project" value="UniProtKB-EC"/>
</dbReference>
<evidence type="ECO:0000259" key="15">
    <source>
        <dbReference type="Pfam" id="PF10385"/>
    </source>
</evidence>
<keyword evidence="4 6" id="KW-0804">Transcription</keyword>
<evidence type="ECO:0000256" key="2">
    <source>
        <dbReference type="ARBA" id="ARBA00022679"/>
    </source>
</evidence>
<dbReference type="InterPro" id="IPR010243">
    <property type="entry name" value="RNA_pol_bsu_bac"/>
</dbReference>
<comment type="caution">
    <text evidence="16">The sequence shown here is derived from an EMBL/GenBank/DDBJ whole genome shotgun (WGS) entry which is preliminary data.</text>
</comment>
<dbReference type="Proteomes" id="UP001190925">
    <property type="component" value="Unassembled WGS sequence"/>
</dbReference>
<dbReference type="Pfam" id="PF04565">
    <property type="entry name" value="RNA_pol_Rpb2_3"/>
    <property type="match status" value="1"/>
</dbReference>
<comment type="subunit">
    <text evidence="6 8">The RNAP catalytic core consists of 2 alpha, 1 beta, 1 beta' and 1 omega subunit. When a sigma factor is associated with the core the holoenzyme is formed, which can initiate transcription.</text>
</comment>
<evidence type="ECO:0000256" key="1">
    <source>
        <dbReference type="ARBA" id="ARBA00022478"/>
    </source>
</evidence>
<dbReference type="Pfam" id="PF04563">
    <property type="entry name" value="RNA_pol_Rpb2_1"/>
    <property type="match status" value="1"/>
</dbReference>